<keyword evidence="2" id="KW-1185">Reference proteome</keyword>
<evidence type="ECO:0000313" key="1">
    <source>
        <dbReference type="EMBL" id="MDG0818013.1"/>
    </source>
</evidence>
<dbReference type="Proteomes" id="UP001152321">
    <property type="component" value="Unassembled WGS sequence"/>
</dbReference>
<reference evidence="1" key="1">
    <citation type="submission" date="2022-08" db="EMBL/GenBank/DDBJ databases">
        <title>Novel Bdellovibrio Species Isolated from Svalbard: Designation Bdellovibrio svalbardensis.</title>
        <authorList>
            <person name="Mitchell R.J."/>
            <person name="Choi S.Y."/>
        </authorList>
    </citation>
    <scope>NUCLEOTIDE SEQUENCE</scope>
    <source>
        <strain evidence="1">PAP01</strain>
    </source>
</reference>
<proteinExistence type="predicted"/>
<comment type="caution">
    <text evidence="1">The sequence shown here is derived from an EMBL/GenBank/DDBJ whole genome shotgun (WGS) entry which is preliminary data.</text>
</comment>
<evidence type="ECO:0000313" key="2">
    <source>
        <dbReference type="Proteomes" id="UP001152321"/>
    </source>
</evidence>
<accession>A0ABT6DS77</accession>
<sequence length="367" mass="41969">MMVVVGCSFQKDPNKTVPEPVKVGMTKQELEDEIVKTTAVSFADKVRYAIQKDDEAMFSTLMSEVDKDSINSYSQDGATILEYFIKSPEMDLFTVMLLSKGASPYKRHRGTLTTPLTLFESLSEQKLSIKNAIAEFDKKEFLEGSLQGSPGGLWRFYLETGFPLTRAFEGNKTILKEFMENVHQFPSDINGVPQCDTEMVNLINLVSKIEGADKINWRDIAKLAISTESPRLLLKAIERLPDLPTSEKFELLKLTNTTRLEWIFYALEILEIEDKPTPEVRELFLQNINKRGQKELVEDLYLKSVQDYLNREGFMDIYTKIFEKVGKNLKPQHIPDSNALPGGKYVPYSDVWEMLLRNEKMPSLCSF</sequence>
<gene>
    <name evidence="1" type="ORF">NWE73_16640</name>
</gene>
<protein>
    <submittedName>
        <fullName evidence="1">Uncharacterized protein</fullName>
    </submittedName>
</protein>
<organism evidence="1 2">
    <name type="scientific">Bdellovibrio svalbardensis</name>
    <dbReference type="NCBI Taxonomy" id="2972972"/>
    <lineage>
        <taxon>Bacteria</taxon>
        <taxon>Pseudomonadati</taxon>
        <taxon>Bdellovibrionota</taxon>
        <taxon>Bdellovibrionia</taxon>
        <taxon>Bdellovibrionales</taxon>
        <taxon>Pseudobdellovibrionaceae</taxon>
        <taxon>Bdellovibrio</taxon>
    </lineage>
</organism>
<dbReference type="EMBL" id="JANRMI010000005">
    <property type="protein sequence ID" value="MDG0818013.1"/>
    <property type="molecule type" value="Genomic_DNA"/>
</dbReference>
<name>A0ABT6DS77_9BACT</name>